<proteinExistence type="predicted"/>
<evidence type="ECO:0000256" key="3">
    <source>
        <dbReference type="ARBA" id="ARBA00022801"/>
    </source>
</evidence>
<evidence type="ECO:0000256" key="2">
    <source>
        <dbReference type="ARBA" id="ARBA00022670"/>
    </source>
</evidence>
<dbReference type="EMBL" id="UXHF01000160">
    <property type="protein sequence ID" value="VDC49264.1"/>
    <property type="molecule type" value="Genomic_DNA"/>
</dbReference>
<organism evidence="5 6">
    <name type="scientific">Brevundimonas mediterranea</name>
    <dbReference type="NCBI Taxonomy" id="74329"/>
    <lineage>
        <taxon>Bacteria</taxon>
        <taxon>Pseudomonadati</taxon>
        <taxon>Pseudomonadota</taxon>
        <taxon>Alphaproteobacteria</taxon>
        <taxon>Caulobacterales</taxon>
        <taxon>Caulobacteraceae</taxon>
        <taxon>Brevundimonas</taxon>
    </lineage>
</organism>
<keyword evidence="6" id="KW-1185">Reference proteome</keyword>
<accession>A0A7Z9C5Y4</accession>
<dbReference type="GO" id="GO:0008233">
    <property type="term" value="F:peptidase activity"/>
    <property type="evidence" value="ECO:0007669"/>
    <property type="project" value="UniProtKB-KW"/>
</dbReference>
<dbReference type="AlphaFoldDB" id="A0A7Z9C5Y4"/>
<dbReference type="InterPro" id="IPR054613">
    <property type="entry name" value="Peptidase_S78_dom"/>
</dbReference>
<protein>
    <recommendedName>
        <fullName evidence="4">Prohead serine protease domain-containing protein</fullName>
    </recommendedName>
</protein>
<evidence type="ECO:0000313" key="5">
    <source>
        <dbReference type="EMBL" id="VDC49264.1"/>
    </source>
</evidence>
<sequence>MDGLSIGYRTARARRQGRLRVLSGVELWEVSLVTFPMLPGARFRAVGP</sequence>
<keyword evidence="3" id="KW-0378">Hydrolase</keyword>
<feature type="domain" description="Prohead serine protease" evidence="4">
    <location>
        <begin position="2"/>
        <end position="43"/>
    </location>
</feature>
<comment type="caution">
    <text evidence="5">The sequence shown here is derived from an EMBL/GenBank/DDBJ whole genome shotgun (WGS) entry which is preliminary data.</text>
</comment>
<evidence type="ECO:0000313" key="6">
    <source>
        <dbReference type="Proteomes" id="UP000289220"/>
    </source>
</evidence>
<dbReference type="Proteomes" id="UP000289220">
    <property type="component" value="Unassembled WGS sequence"/>
</dbReference>
<evidence type="ECO:0000256" key="1">
    <source>
        <dbReference type="ARBA" id="ARBA00022612"/>
    </source>
</evidence>
<dbReference type="Pfam" id="PF04586">
    <property type="entry name" value="Peptidase_S78"/>
    <property type="match status" value="1"/>
</dbReference>
<reference evidence="5 6" key="1">
    <citation type="submission" date="2018-11" db="EMBL/GenBank/DDBJ databases">
        <authorList>
            <person name="Peiro R."/>
            <person name="Begona"/>
            <person name="Cbmso G."/>
            <person name="Lopez M."/>
            <person name="Gonzalez S."/>
            <person name="Sacristan E."/>
            <person name="Castillo E."/>
        </authorList>
    </citation>
    <scope>NUCLEOTIDE SEQUENCE [LARGE SCALE GENOMIC DNA]</scope>
    <source>
        <strain evidence="5">Brev_genome</strain>
    </source>
</reference>
<dbReference type="GO" id="GO:0006508">
    <property type="term" value="P:proteolysis"/>
    <property type="evidence" value="ECO:0007669"/>
    <property type="project" value="UniProtKB-KW"/>
</dbReference>
<name>A0A7Z9C5Y4_9CAUL</name>
<gene>
    <name evidence="5" type="ORF">BREV_BREV_03525</name>
</gene>
<keyword evidence="1" id="KW-1188">Viral release from host cell</keyword>
<evidence type="ECO:0000259" key="4">
    <source>
        <dbReference type="Pfam" id="PF04586"/>
    </source>
</evidence>
<keyword evidence="2" id="KW-0645">Protease</keyword>